<gene>
    <name evidence="2" type="ORF">BaRGS_00006924</name>
</gene>
<comment type="caution">
    <text evidence="2">The sequence shown here is derived from an EMBL/GenBank/DDBJ whole genome shotgun (WGS) entry which is preliminary data.</text>
</comment>
<organism evidence="2 3">
    <name type="scientific">Batillaria attramentaria</name>
    <dbReference type="NCBI Taxonomy" id="370345"/>
    <lineage>
        <taxon>Eukaryota</taxon>
        <taxon>Metazoa</taxon>
        <taxon>Spiralia</taxon>
        <taxon>Lophotrochozoa</taxon>
        <taxon>Mollusca</taxon>
        <taxon>Gastropoda</taxon>
        <taxon>Caenogastropoda</taxon>
        <taxon>Sorbeoconcha</taxon>
        <taxon>Cerithioidea</taxon>
        <taxon>Batillariidae</taxon>
        <taxon>Batillaria</taxon>
    </lineage>
</organism>
<dbReference type="EMBL" id="JACVVK020000029">
    <property type="protein sequence ID" value="KAK7501838.1"/>
    <property type="molecule type" value="Genomic_DNA"/>
</dbReference>
<dbReference type="Proteomes" id="UP001519460">
    <property type="component" value="Unassembled WGS sequence"/>
</dbReference>
<sequence length="79" mass="8804">SLRPFPCSLTNKFTDNGQTTLTDTQEKNRRTNLRLETKPRFVFPDAPVTTPTTVNIPHTADGTVWLSGELIEGEVTSWG</sequence>
<evidence type="ECO:0000313" key="3">
    <source>
        <dbReference type="Proteomes" id="UP001519460"/>
    </source>
</evidence>
<accession>A0ABD0LRQ1</accession>
<dbReference type="AlphaFoldDB" id="A0ABD0LRQ1"/>
<reference evidence="2 3" key="1">
    <citation type="journal article" date="2023" name="Sci. Data">
        <title>Genome assembly of the Korean intertidal mud-creeper Batillaria attramentaria.</title>
        <authorList>
            <person name="Patra A.K."/>
            <person name="Ho P.T."/>
            <person name="Jun S."/>
            <person name="Lee S.J."/>
            <person name="Kim Y."/>
            <person name="Won Y.J."/>
        </authorList>
    </citation>
    <scope>NUCLEOTIDE SEQUENCE [LARGE SCALE GENOMIC DNA]</scope>
    <source>
        <strain evidence="2">Wonlab-2016</strain>
    </source>
</reference>
<keyword evidence="3" id="KW-1185">Reference proteome</keyword>
<proteinExistence type="predicted"/>
<name>A0ABD0LRQ1_9CAEN</name>
<evidence type="ECO:0000313" key="2">
    <source>
        <dbReference type="EMBL" id="KAK7501838.1"/>
    </source>
</evidence>
<feature type="non-terminal residue" evidence="2">
    <location>
        <position position="1"/>
    </location>
</feature>
<feature type="compositionally biased region" description="Polar residues" evidence="1">
    <location>
        <begin position="8"/>
        <end position="23"/>
    </location>
</feature>
<evidence type="ECO:0000256" key="1">
    <source>
        <dbReference type="SAM" id="MobiDB-lite"/>
    </source>
</evidence>
<protein>
    <submittedName>
        <fullName evidence="2">Uncharacterized protein</fullName>
    </submittedName>
</protein>
<feature type="region of interest" description="Disordered" evidence="1">
    <location>
        <begin position="1"/>
        <end position="30"/>
    </location>
</feature>